<dbReference type="InterPro" id="IPR024983">
    <property type="entry name" value="CHAT_dom"/>
</dbReference>
<feature type="domain" description="CHAT" evidence="1">
    <location>
        <begin position="39"/>
        <end position="155"/>
    </location>
</feature>
<dbReference type="Proteomes" id="UP001199525">
    <property type="component" value="Unassembled WGS sequence"/>
</dbReference>
<dbReference type="Pfam" id="PF12770">
    <property type="entry name" value="CHAT"/>
    <property type="match status" value="1"/>
</dbReference>
<reference evidence="2 3" key="1">
    <citation type="journal article" date="2021" name="Microorganisms">
        <title>Genome Evolution of Filamentous Cyanobacterium Nostoc Species: From Facultative Symbiosis to Free Living.</title>
        <authorList>
            <person name="Huo D."/>
            <person name="Li H."/>
            <person name="Cai F."/>
            <person name="Guo X."/>
            <person name="Qiao Z."/>
            <person name="Wang W."/>
            <person name="Yu G."/>
            <person name="Li R."/>
        </authorList>
    </citation>
    <scope>NUCLEOTIDE SEQUENCE [LARGE SCALE GENOMIC DNA]</scope>
    <source>
        <strain evidence="2 3">CHAB 5714</strain>
    </source>
</reference>
<protein>
    <submittedName>
        <fullName evidence="2">CHAT domain-containing protein</fullName>
    </submittedName>
</protein>
<evidence type="ECO:0000313" key="3">
    <source>
        <dbReference type="Proteomes" id="UP001199525"/>
    </source>
</evidence>
<organism evidence="2 3">
    <name type="scientific">Nostoc favosum CHAB5714</name>
    <dbReference type="NCBI Taxonomy" id="2780399"/>
    <lineage>
        <taxon>Bacteria</taxon>
        <taxon>Bacillati</taxon>
        <taxon>Cyanobacteriota</taxon>
        <taxon>Cyanophyceae</taxon>
        <taxon>Nostocales</taxon>
        <taxon>Nostocaceae</taxon>
        <taxon>Nostoc</taxon>
        <taxon>Nostoc favosum</taxon>
    </lineage>
</organism>
<evidence type="ECO:0000259" key="1">
    <source>
        <dbReference type="Pfam" id="PF12770"/>
    </source>
</evidence>
<keyword evidence="3" id="KW-1185">Reference proteome</keyword>
<dbReference type="EMBL" id="JAIVFQ010000020">
    <property type="protein sequence ID" value="MCC5600657.1"/>
    <property type="molecule type" value="Genomic_DNA"/>
</dbReference>
<sequence>MTPEQKQALQEHIQAIAFAPSKGKLTLTPENLSSLSSPLSKQDKKHDGLLTAEEILDLKINADLVVLSACDTGRGRITGDGVIGLSRSLISAGTSSVIVSLWAVDDGSTAFLMTKFYQNLQQKLDKATALRNAILAAKKKYASPSQWAAFTLIGESE</sequence>
<proteinExistence type="predicted"/>
<dbReference type="PANTHER" id="PTHR10098">
    <property type="entry name" value="RAPSYN-RELATED"/>
    <property type="match status" value="1"/>
</dbReference>
<evidence type="ECO:0000313" key="2">
    <source>
        <dbReference type="EMBL" id="MCC5600657.1"/>
    </source>
</evidence>
<comment type="caution">
    <text evidence="2">The sequence shown here is derived from an EMBL/GenBank/DDBJ whole genome shotgun (WGS) entry which is preliminary data.</text>
</comment>
<accession>A0ABS8I8X1</accession>
<name>A0ABS8I8X1_9NOSO</name>
<dbReference type="PANTHER" id="PTHR10098:SF108">
    <property type="entry name" value="TETRATRICOPEPTIDE REPEAT PROTEIN 28"/>
    <property type="match status" value="1"/>
</dbReference>
<gene>
    <name evidence="2" type="ORF">LC586_15850</name>
</gene>